<sequence>MTEPSSEAEANSGYRRWKATPLTAFLWCLQTGSGRVDKPTETQSARRALAGRRYLPQHLVGLGGEVEVEPAQPAVVVDADGALRAHEEVGPHRVEGHALDQPFVLPEGVLTPPPAHLVDEHLQVAGVIGHYRRQRTDRATASRQSSGLGFQATLFTAPPTWTVLTQRDERTSQNLTDPSSLPASTRSAQYLYTQGTVKVQAALEPLVEEPRKRRNLPEAGELPGDEGRLPVGGVLLLPQSSLQRDRGQTGDTQRG</sequence>
<evidence type="ECO:0000313" key="2">
    <source>
        <dbReference type="EMBL" id="TNN30935.1"/>
    </source>
</evidence>
<evidence type="ECO:0000313" key="3">
    <source>
        <dbReference type="Proteomes" id="UP000314294"/>
    </source>
</evidence>
<feature type="compositionally biased region" description="Basic and acidic residues" evidence="1">
    <location>
        <begin position="243"/>
        <end position="255"/>
    </location>
</feature>
<feature type="region of interest" description="Disordered" evidence="1">
    <location>
        <begin position="209"/>
        <end position="255"/>
    </location>
</feature>
<dbReference type="EMBL" id="SRLO01003979">
    <property type="protein sequence ID" value="TNN30935.1"/>
    <property type="molecule type" value="Genomic_DNA"/>
</dbReference>
<organism evidence="2 3">
    <name type="scientific">Liparis tanakae</name>
    <name type="common">Tanaka's snailfish</name>
    <dbReference type="NCBI Taxonomy" id="230148"/>
    <lineage>
        <taxon>Eukaryota</taxon>
        <taxon>Metazoa</taxon>
        <taxon>Chordata</taxon>
        <taxon>Craniata</taxon>
        <taxon>Vertebrata</taxon>
        <taxon>Euteleostomi</taxon>
        <taxon>Actinopterygii</taxon>
        <taxon>Neopterygii</taxon>
        <taxon>Teleostei</taxon>
        <taxon>Neoteleostei</taxon>
        <taxon>Acanthomorphata</taxon>
        <taxon>Eupercaria</taxon>
        <taxon>Perciformes</taxon>
        <taxon>Cottioidei</taxon>
        <taxon>Cottales</taxon>
        <taxon>Liparidae</taxon>
        <taxon>Liparis</taxon>
    </lineage>
</organism>
<protein>
    <submittedName>
        <fullName evidence="2">Uncharacterized protein</fullName>
    </submittedName>
</protein>
<comment type="caution">
    <text evidence="2">The sequence shown here is derived from an EMBL/GenBank/DDBJ whole genome shotgun (WGS) entry which is preliminary data.</text>
</comment>
<dbReference type="AlphaFoldDB" id="A0A4Z2EQ64"/>
<gene>
    <name evidence="2" type="ORF">EYF80_058912</name>
</gene>
<keyword evidence="3" id="KW-1185">Reference proteome</keyword>
<proteinExistence type="predicted"/>
<name>A0A4Z2EQ64_9TELE</name>
<reference evidence="2 3" key="1">
    <citation type="submission" date="2019-03" db="EMBL/GenBank/DDBJ databases">
        <title>First draft genome of Liparis tanakae, snailfish: a comprehensive survey of snailfish specific genes.</title>
        <authorList>
            <person name="Kim W."/>
            <person name="Song I."/>
            <person name="Jeong J.-H."/>
            <person name="Kim D."/>
            <person name="Kim S."/>
            <person name="Ryu S."/>
            <person name="Song J.Y."/>
            <person name="Lee S.K."/>
        </authorList>
    </citation>
    <scope>NUCLEOTIDE SEQUENCE [LARGE SCALE GENOMIC DNA]</scope>
    <source>
        <tissue evidence="2">Muscle</tissue>
    </source>
</reference>
<evidence type="ECO:0000256" key="1">
    <source>
        <dbReference type="SAM" id="MobiDB-lite"/>
    </source>
</evidence>
<accession>A0A4Z2EQ64</accession>
<dbReference type="Proteomes" id="UP000314294">
    <property type="component" value="Unassembled WGS sequence"/>
</dbReference>
<feature type="compositionally biased region" description="Low complexity" evidence="1">
    <location>
        <begin position="229"/>
        <end position="238"/>
    </location>
</feature>